<gene>
    <name evidence="3" type="primary">lip2</name>
    <name evidence="3" type="ORF">NCTC9185_00502</name>
</gene>
<dbReference type="EMBL" id="CABDVU010000001">
    <property type="protein sequence ID" value="VTN08624.1"/>
    <property type="molecule type" value="Genomic_DNA"/>
</dbReference>
<dbReference type="EC" id="3.1.1.3" evidence="3"/>
<evidence type="ECO:0000313" key="4">
    <source>
        <dbReference type="Proteomes" id="UP000339249"/>
    </source>
</evidence>
<feature type="domain" description="Alpha/beta hydrolase fold-3" evidence="2">
    <location>
        <begin position="217"/>
        <end position="420"/>
    </location>
</feature>
<dbReference type="Gene3D" id="3.40.50.1820">
    <property type="entry name" value="alpha/beta hydrolase"/>
    <property type="match status" value="2"/>
</dbReference>
<dbReference type="InterPro" id="IPR050300">
    <property type="entry name" value="GDXG_lipolytic_enzyme"/>
</dbReference>
<reference evidence="3 4" key="1">
    <citation type="submission" date="2019-04" db="EMBL/GenBank/DDBJ databases">
        <authorList>
            <consortium name="Pathogen Informatics"/>
        </authorList>
    </citation>
    <scope>NUCLEOTIDE SEQUENCE [LARGE SCALE GENOMIC DNA]</scope>
    <source>
        <strain evidence="3 4">NCTC9185</strain>
    </source>
</reference>
<dbReference type="AlphaFoldDB" id="A0A4V6J116"/>
<name>A0A4V6J116_RAOTE</name>
<organism evidence="3 4">
    <name type="scientific">Raoultella terrigena</name>
    <name type="common">Klebsiella terrigena</name>
    <dbReference type="NCBI Taxonomy" id="577"/>
    <lineage>
        <taxon>Bacteria</taxon>
        <taxon>Pseudomonadati</taxon>
        <taxon>Pseudomonadota</taxon>
        <taxon>Gammaproteobacteria</taxon>
        <taxon>Enterobacterales</taxon>
        <taxon>Enterobacteriaceae</taxon>
        <taxon>Klebsiella/Raoultella group</taxon>
        <taxon>Raoultella</taxon>
    </lineage>
</organism>
<dbReference type="InterPro" id="IPR013094">
    <property type="entry name" value="AB_hydrolase_3"/>
</dbReference>
<protein>
    <submittedName>
        <fullName evidence="3">Lipase 2</fullName>
        <ecNumber evidence="3">3.1.1.3</ecNumber>
    </submittedName>
</protein>
<proteinExistence type="predicted"/>
<accession>A0A4V6J116</accession>
<evidence type="ECO:0000313" key="3">
    <source>
        <dbReference type="EMBL" id="VTN08624.1"/>
    </source>
</evidence>
<dbReference type="GO" id="GO:0004806">
    <property type="term" value="F:triacylglycerol lipase activity"/>
    <property type="evidence" value="ECO:0007669"/>
    <property type="project" value="UniProtKB-EC"/>
</dbReference>
<sequence length="438" mass="48335">MFNQLADLPETLTYGRESQYLSYIFNRWSHRRDRVAAEVYIAAYSTPGGLRAGFDYYRAIPETIRQNQRRAKTPLTMPVLTVGAEYATGDAPLTTLRGNAHDLRGETVADCGHFITEERHEAFIGLIVPFCLRKLTMPLDPHIADFLAASSQADAPPPATLAEMRAATEAGLLQLQGEMETNCGYKDYVATADDGHGIALRVYTPAGLNAEVARPAMLFAHGGGWCLGSLALYDRPCQALADATGRVIVSVDYRLAPEHPFPRPLEDVYQALCWVHEQAPRLGIDSRRLAVGGDSAGGNLAAATALLARDRRGPRIEHQLLLYPALSRDMATESYRAFAEGYYLTRDAMTFCWHSYLGERRHPYAEPLHAASLCGLPPATILSCEYDPLRDEAERYALRLEEAGVAVRCERLPGMVHACIHMSGLTPAARRLFELARS</sequence>
<keyword evidence="1 3" id="KW-0378">Hydrolase</keyword>
<dbReference type="PANTHER" id="PTHR48081:SF8">
    <property type="entry name" value="ALPHA_BETA HYDROLASE FOLD-3 DOMAIN-CONTAINING PROTEIN-RELATED"/>
    <property type="match status" value="1"/>
</dbReference>
<evidence type="ECO:0000259" key="2">
    <source>
        <dbReference type="Pfam" id="PF07859"/>
    </source>
</evidence>
<dbReference type="Pfam" id="PF07859">
    <property type="entry name" value="Abhydrolase_3"/>
    <property type="match status" value="1"/>
</dbReference>
<evidence type="ECO:0000256" key="1">
    <source>
        <dbReference type="ARBA" id="ARBA00022801"/>
    </source>
</evidence>
<dbReference type="Proteomes" id="UP000339249">
    <property type="component" value="Unassembled WGS sequence"/>
</dbReference>
<dbReference type="InterPro" id="IPR029058">
    <property type="entry name" value="AB_hydrolase_fold"/>
</dbReference>
<dbReference type="SUPFAM" id="SSF53474">
    <property type="entry name" value="alpha/beta-Hydrolases"/>
    <property type="match status" value="2"/>
</dbReference>
<dbReference type="PANTHER" id="PTHR48081">
    <property type="entry name" value="AB HYDROLASE SUPERFAMILY PROTEIN C4A8.06C"/>
    <property type="match status" value="1"/>
</dbReference>